<evidence type="ECO:0000256" key="1">
    <source>
        <dbReference type="ARBA" id="ARBA00022679"/>
    </source>
</evidence>
<dbReference type="AlphaFoldDB" id="A0A1E3X8S4"/>
<feature type="domain" description="Glycosyltransferase subfamily 4-like N-terminal" evidence="3">
    <location>
        <begin position="403"/>
        <end position="560"/>
    </location>
</feature>
<protein>
    <submittedName>
        <fullName evidence="4">Putative glycosyltransferase</fullName>
    </submittedName>
</protein>
<dbReference type="PATRIC" id="fig|1872076.5.peg.3396"/>
<sequence>MDECKKIKILFISLRSDYGGGPTHMYDLVTGLNSYFEKYVACPIQKPFYNMYEKNNIKVFPLPVRTLSLVSFVELVRFTKRNYIDIIHSHGKGAGIYSRLLGFLTKTPVVHTFHGIHYEKYSYWKQKLYFITERGLSKLTKYVINVSDSENAEGLQLKLFPKSKARIIFNGIDIETICKSSIDMKLQDLINSIKKDNILICTVARFDYVKGIDVAIKAMKCLKEYHKNFKYILIGDGELKDEIVKEINNCHLNNQILLVGFRDDVPGILKMMDIYLSASRGESMSLTLLEAMSSGLPVVATNIPGNRDLIKKGLLARSEDSLDIARKISMLIRNPKLRSNLSEEGKIDVKESYTLEKMIRNTENLYYKLLTPKKLSRSTPNLGKARRIRVGINASKYFDVNTGVGRYTSNLCKSIIKTDGRSNYYLYAPGRIDNAVGIDGTGIHLGKQVINIQNNTLRILWEQIALPIYSRKDRLDLFHYTDHALSLLQRTHPIIITVHDIAYVRFPNLLNRSRRIYKKNILRMSIRKADIIVADSYSTKRDIVEFFGIKEGKIKVVYLGAESRFRPITNVEEYRLKNNLPSKMILNIGTLEPRKNIVTLIRAFSKLRERGFEGYSLVIAGEKGWLYKQIFKEIRSGDVEQAIILPGIVRDEDLPMLYNCADIFVYPSLYEGFGLPPLEAMACGIPVITSNTSSLPEVIGNAGIMVNPTDVNSLCEAMRKVLRDKEMQHQMRSRGLERSKMFSWEKVAKEILEIYDEVLAKNNN</sequence>
<dbReference type="Pfam" id="PF00534">
    <property type="entry name" value="Glycos_transf_1"/>
    <property type="match status" value="2"/>
</dbReference>
<dbReference type="InterPro" id="IPR001296">
    <property type="entry name" value="Glyco_trans_1"/>
</dbReference>
<dbReference type="GO" id="GO:0009103">
    <property type="term" value="P:lipopolysaccharide biosynthetic process"/>
    <property type="evidence" value="ECO:0007669"/>
    <property type="project" value="TreeGrafter"/>
</dbReference>
<dbReference type="Proteomes" id="UP000094056">
    <property type="component" value="Unassembled WGS sequence"/>
</dbReference>
<dbReference type="PANTHER" id="PTHR46401:SF2">
    <property type="entry name" value="GLYCOSYLTRANSFERASE WBBK-RELATED"/>
    <property type="match status" value="1"/>
</dbReference>
<accession>A0A1E3X8S4</accession>
<evidence type="ECO:0000259" key="2">
    <source>
        <dbReference type="Pfam" id="PF00534"/>
    </source>
</evidence>
<keyword evidence="1 4" id="KW-0808">Transferase</keyword>
<dbReference type="GO" id="GO:0016757">
    <property type="term" value="F:glycosyltransferase activity"/>
    <property type="evidence" value="ECO:0007669"/>
    <property type="project" value="InterPro"/>
</dbReference>
<gene>
    <name evidence="4" type="ORF">SCARUB_02871</name>
</gene>
<comment type="caution">
    <text evidence="4">The sequence shown here is derived from an EMBL/GenBank/DDBJ whole genome shotgun (WGS) entry which is preliminary data.</text>
</comment>
<dbReference type="SUPFAM" id="SSF53756">
    <property type="entry name" value="UDP-Glycosyltransferase/glycogen phosphorylase"/>
    <property type="match status" value="2"/>
</dbReference>
<proteinExistence type="predicted"/>
<organism evidence="4 5">
    <name type="scientific">Candidatus Scalindua rubra</name>
    <dbReference type="NCBI Taxonomy" id="1872076"/>
    <lineage>
        <taxon>Bacteria</taxon>
        <taxon>Pseudomonadati</taxon>
        <taxon>Planctomycetota</taxon>
        <taxon>Candidatus Brocadiia</taxon>
        <taxon>Candidatus Brocadiales</taxon>
        <taxon>Candidatus Scalinduaceae</taxon>
        <taxon>Candidatus Scalindua</taxon>
    </lineage>
</organism>
<dbReference type="Gene3D" id="3.40.50.2000">
    <property type="entry name" value="Glycogen Phosphorylase B"/>
    <property type="match status" value="4"/>
</dbReference>
<name>A0A1E3X8S4_9BACT</name>
<evidence type="ECO:0000313" key="4">
    <source>
        <dbReference type="EMBL" id="ODS32016.1"/>
    </source>
</evidence>
<dbReference type="PANTHER" id="PTHR46401">
    <property type="entry name" value="GLYCOSYLTRANSFERASE WBBK-RELATED"/>
    <property type="match status" value="1"/>
</dbReference>
<dbReference type="InterPro" id="IPR028098">
    <property type="entry name" value="Glyco_trans_4-like_N"/>
</dbReference>
<feature type="domain" description="Glycosyl transferase family 1" evidence="2">
    <location>
        <begin position="191"/>
        <end position="346"/>
    </location>
</feature>
<evidence type="ECO:0000313" key="5">
    <source>
        <dbReference type="Proteomes" id="UP000094056"/>
    </source>
</evidence>
<dbReference type="CDD" id="cd03809">
    <property type="entry name" value="GT4_MtfB-like"/>
    <property type="match status" value="1"/>
</dbReference>
<evidence type="ECO:0000259" key="3">
    <source>
        <dbReference type="Pfam" id="PF13439"/>
    </source>
</evidence>
<feature type="domain" description="Glycosyltransferase subfamily 4-like N-terminal" evidence="3">
    <location>
        <begin position="18"/>
        <end position="175"/>
    </location>
</feature>
<reference evidence="4 5" key="1">
    <citation type="submission" date="2016-07" db="EMBL/GenBank/DDBJ databases">
        <title>Draft genome of Scalindua rubra, obtained from a brine-seawater interface in the Red Sea, sheds light on salt adaptation in anammox bacteria.</title>
        <authorList>
            <person name="Speth D.R."/>
            <person name="Lagkouvardos I."/>
            <person name="Wang Y."/>
            <person name="Qian P.-Y."/>
            <person name="Dutilh B.E."/>
            <person name="Jetten M.S."/>
        </authorList>
    </citation>
    <scope>NUCLEOTIDE SEQUENCE [LARGE SCALE GENOMIC DNA]</scope>
    <source>
        <strain evidence="4">BSI-1</strain>
    </source>
</reference>
<feature type="domain" description="Glycosyl transferase family 1" evidence="2">
    <location>
        <begin position="578"/>
        <end position="735"/>
    </location>
</feature>
<dbReference type="Pfam" id="PF13439">
    <property type="entry name" value="Glyco_transf_4"/>
    <property type="match status" value="2"/>
</dbReference>
<dbReference type="FunFam" id="3.40.50.2000:FF:000119">
    <property type="entry name" value="Glycosyl transferase group 1"/>
    <property type="match status" value="1"/>
</dbReference>
<dbReference type="EMBL" id="MAYW01000082">
    <property type="protein sequence ID" value="ODS32016.1"/>
    <property type="molecule type" value="Genomic_DNA"/>
</dbReference>